<dbReference type="Proteomes" id="UP000034883">
    <property type="component" value="Chromosome"/>
</dbReference>
<dbReference type="InterPro" id="IPR020845">
    <property type="entry name" value="AMP-binding_CS"/>
</dbReference>
<name>A0A0F6YK83_9BACT</name>
<sequence length="641" mass="70521">MLELGPDLPARTTAPAARTLGEMFFLRCARSASLPALHRKREGAWDPITWQGFLDGSAKVARGLLALGLGPGDRVAILGPTQPAWAIDDLGAQLAGMVSFGIYPKQSPEQVRYLLEHSEAKVVFVDEAEEIETVLAAAKGLKGLVAIVPWTMALYRRFEGRDPRLVPPTRFEGEALPERDIREIQERIDPEDTAILIYTSGTTGPPKGAMIAHRNILTILRSASEATNLRQSDLSLNFLPMAHAAERVLGFYGRVDAGIPAAYAQSTATVLDDLKSVAPTVFGSVPRIFEKAHAKIFSEIEKQKPAVQRLFAWANTVGKRRLEHMLAGRPVPARIAAQYAIADRLVFQRIRAAFGGRVRMMVTGAAPTAPAILEFFWAAGLPIYEAYGMTESTVVTHINREGAVKLGTVGRVIPPSEHRIAPDGEILVRGPWVFKGYLKNPQATEEMLEGGWLHTGDVGVIDGDGYLKITDRKKHLIITAGGKNLSPANIEKAIKEQDPLISQVHAHGDRRNYVAAIVAPSPIETLEWGIPRGLCTKEELDARQKELMANPSGRTEALNLAMAKVVAHPEFRERIRAAVRRGNEHLARVEQVRRFVILDRDFSQEQGELTPTMKVKRKEVEAKYASLLDRAYTEDGFALEP</sequence>
<evidence type="ECO:0000256" key="3">
    <source>
        <dbReference type="ARBA" id="ARBA00023098"/>
    </source>
</evidence>
<feature type="domain" description="AMP-dependent synthetase/ligase" evidence="4">
    <location>
        <begin position="27"/>
        <end position="438"/>
    </location>
</feature>
<dbReference type="STRING" id="927083.DB32_005734"/>
<dbReference type="PROSITE" id="PS00455">
    <property type="entry name" value="AMP_BINDING"/>
    <property type="match status" value="1"/>
</dbReference>
<dbReference type="Gene3D" id="3.40.50.12780">
    <property type="entry name" value="N-terminal domain of ligase-like"/>
    <property type="match status" value="1"/>
</dbReference>
<dbReference type="EMBL" id="CP011125">
    <property type="protein sequence ID" value="AKF08585.1"/>
    <property type="molecule type" value="Genomic_DNA"/>
</dbReference>
<dbReference type="Pfam" id="PF23562">
    <property type="entry name" value="AMP-binding_C_3"/>
    <property type="match status" value="1"/>
</dbReference>
<dbReference type="InterPro" id="IPR042099">
    <property type="entry name" value="ANL_N_sf"/>
</dbReference>
<dbReference type="InterPro" id="IPR000873">
    <property type="entry name" value="AMP-dep_synth/lig_dom"/>
</dbReference>
<keyword evidence="3" id="KW-0443">Lipid metabolism</keyword>
<dbReference type="GO" id="GO:0004467">
    <property type="term" value="F:long-chain fatty acid-CoA ligase activity"/>
    <property type="evidence" value="ECO:0007669"/>
    <property type="project" value="TreeGrafter"/>
</dbReference>
<dbReference type="Pfam" id="PF00501">
    <property type="entry name" value="AMP-binding"/>
    <property type="match status" value="1"/>
</dbReference>
<keyword evidence="1 5" id="KW-0436">Ligase</keyword>
<evidence type="ECO:0000256" key="2">
    <source>
        <dbReference type="ARBA" id="ARBA00022832"/>
    </source>
</evidence>
<dbReference type="OrthoDB" id="9799237at2"/>
<reference evidence="5 6" key="1">
    <citation type="submission" date="2015-03" db="EMBL/GenBank/DDBJ databases">
        <title>Genome assembly of Sandaracinus amylolyticus DSM 53668.</title>
        <authorList>
            <person name="Sharma G."/>
            <person name="Subramanian S."/>
        </authorList>
    </citation>
    <scope>NUCLEOTIDE SEQUENCE [LARGE SCALE GENOMIC DNA]</scope>
    <source>
        <strain evidence="5 6">DSM 53668</strain>
    </source>
</reference>
<dbReference type="AlphaFoldDB" id="A0A0F6YK83"/>
<evidence type="ECO:0000256" key="1">
    <source>
        <dbReference type="ARBA" id="ARBA00022598"/>
    </source>
</evidence>
<accession>A0A0F6YK83</accession>
<gene>
    <name evidence="5" type="ORF">DB32_005734</name>
</gene>
<proteinExistence type="predicted"/>
<organism evidence="5 6">
    <name type="scientific">Sandaracinus amylolyticus</name>
    <dbReference type="NCBI Taxonomy" id="927083"/>
    <lineage>
        <taxon>Bacteria</taxon>
        <taxon>Pseudomonadati</taxon>
        <taxon>Myxococcota</taxon>
        <taxon>Polyangia</taxon>
        <taxon>Polyangiales</taxon>
        <taxon>Sandaracinaceae</taxon>
        <taxon>Sandaracinus</taxon>
    </lineage>
</organism>
<dbReference type="SUPFAM" id="SSF56801">
    <property type="entry name" value="Acetyl-CoA synthetase-like"/>
    <property type="match status" value="1"/>
</dbReference>
<evidence type="ECO:0000313" key="6">
    <source>
        <dbReference type="Proteomes" id="UP000034883"/>
    </source>
</evidence>
<dbReference type="GO" id="GO:0016020">
    <property type="term" value="C:membrane"/>
    <property type="evidence" value="ECO:0007669"/>
    <property type="project" value="TreeGrafter"/>
</dbReference>
<dbReference type="KEGG" id="samy:DB32_005734"/>
<protein>
    <submittedName>
        <fullName evidence="5">Long-chain-fatty-acid--CoA ligase</fullName>
    </submittedName>
</protein>
<keyword evidence="6" id="KW-1185">Reference proteome</keyword>
<dbReference type="PANTHER" id="PTHR43272">
    <property type="entry name" value="LONG-CHAIN-FATTY-ACID--COA LIGASE"/>
    <property type="match status" value="1"/>
</dbReference>
<dbReference type="RefSeq" id="WP_053235710.1">
    <property type="nucleotide sequence ID" value="NZ_CP011125.1"/>
</dbReference>
<keyword evidence="2" id="KW-0276">Fatty acid metabolism</keyword>
<dbReference type="CDD" id="cd05907">
    <property type="entry name" value="VL_LC_FACS_like"/>
    <property type="match status" value="1"/>
</dbReference>
<evidence type="ECO:0000259" key="4">
    <source>
        <dbReference type="Pfam" id="PF00501"/>
    </source>
</evidence>
<dbReference type="PANTHER" id="PTHR43272:SF32">
    <property type="entry name" value="AMP-DEPENDENT SYNTHETASE_LIGASE DOMAIN-CONTAINING PROTEIN"/>
    <property type="match status" value="1"/>
</dbReference>
<evidence type="ECO:0000313" key="5">
    <source>
        <dbReference type="EMBL" id="AKF08585.1"/>
    </source>
</evidence>